<evidence type="ECO:0000256" key="2">
    <source>
        <dbReference type="ARBA" id="ARBA00023015"/>
    </source>
</evidence>
<dbReference type="Gene3D" id="2.20.25.80">
    <property type="entry name" value="WRKY domain"/>
    <property type="match status" value="1"/>
</dbReference>
<evidence type="ECO:0000256" key="7">
    <source>
        <dbReference type="SAM" id="MobiDB-lite"/>
    </source>
</evidence>
<feature type="compositionally biased region" description="Basic residues" evidence="7">
    <location>
        <begin position="147"/>
        <end position="159"/>
    </location>
</feature>
<comment type="caution">
    <text evidence="9">The sequence shown here is derived from an EMBL/GenBank/DDBJ whole genome shotgun (WGS) entry which is preliminary data.</text>
</comment>
<feature type="region of interest" description="Disordered" evidence="7">
    <location>
        <begin position="222"/>
        <end position="279"/>
    </location>
</feature>
<keyword evidence="3 9" id="KW-0238">DNA-binding</keyword>
<proteinExistence type="inferred from homology"/>
<dbReference type="Proteomes" id="UP001454036">
    <property type="component" value="Unassembled WGS sequence"/>
</dbReference>
<dbReference type="FunFam" id="2.20.25.80:FF:000007">
    <property type="entry name" value="WRKY transcription factor 22"/>
    <property type="match status" value="1"/>
</dbReference>
<feature type="compositionally biased region" description="Polar residues" evidence="7">
    <location>
        <begin position="231"/>
        <end position="244"/>
    </location>
</feature>
<dbReference type="InterPro" id="IPR036576">
    <property type="entry name" value="WRKY_dom_sf"/>
</dbReference>
<dbReference type="GO" id="GO:0005634">
    <property type="term" value="C:nucleus"/>
    <property type="evidence" value="ECO:0007669"/>
    <property type="project" value="UniProtKB-SubCell"/>
</dbReference>
<feature type="region of interest" description="Disordered" evidence="7">
    <location>
        <begin position="127"/>
        <end position="159"/>
    </location>
</feature>
<dbReference type="AlphaFoldDB" id="A0AAV3NQR1"/>
<evidence type="ECO:0000256" key="3">
    <source>
        <dbReference type="ARBA" id="ARBA00023125"/>
    </source>
</evidence>
<comment type="subcellular location">
    <subcellularLocation>
        <location evidence="1">Nucleus</location>
    </subcellularLocation>
</comment>
<evidence type="ECO:0000313" key="9">
    <source>
        <dbReference type="EMBL" id="GAA0140841.1"/>
    </source>
</evidence>
<feature type="domain" description="WRKY" evidence="8">
    <location>
        <begin position="163"/>
        <end position="229"/>
    </location>
</feature>
<evidence type="ECO:0000259" key="8">
    <source>
        <dbReference type="PROSITE" id="PS50811"/>
    </source>
</evidence>
<keyword evidence="5" id="KW-0539">Nucleus</keyword>
<keyword evidence="2" id="KW-0805">Transcription regulation</keyword>
<reference evidence="9 10" key="1">
    <citation type="submission" date="2024-01" db="EMBL/GenBank/DDBJ databases">
        <title>The complete chloroplast genome sequence of Lithospermum erythrorhizon: insights into the phylogenetic relationship among Boraginaceae species and the maternal lineages of purple gromwells.</title>
        <authorList>
            <person name="Okada T."/>
            <person name="Watanabe K."/>
        </authorList>
    </citation>
    <scope>NUCLEOTIDE SEQUENCE [LARGE SCALE GENOMIC DNA]</scope>
</reference>
<comment type="similarity">
    <text evidence="6">Belongs to the WRKY group II-e family.</text>
</comment>
<dbReference type="SMART" id="SM00774">
    <property type="entry name" value="WRKY"/>
    <property type="match status" value="1"/>
</dbReference>
<feature type="compositionally biased region" description="Acidic residues" evidence="7">
    <location>
        <begin position="266"/>
        <end position="278"/>
    </location>
</feature>
<dbReference type="GO" id="GO:0003700">
    <property type="term" value="F:DNA-binding transcription factor activity"/>
    <property type="evidence" value="ECO:0007669"/>
    <property type="project" value="InterPro"/>
</dbReference>
<name>A0AAV3NQR1_LITER</name>
<evidence type="ECO:0000256" key="6">
    <source>
        <dbReference type="ARBA" id="ARBA00060761"/>
    </source>
</evidence>
<dbReference type="Pfam" id="PF03106">
    <property type="entry name" value="WRKY"/>
    <property type="match status" value="1"/>
</dbReference>
<dbReference type="PROSITE" id="PS50811">
    <property type="entry name" value="WRKY"/>
    <property type="match status" value="1"/>
</dbReference>
<evidence type="ECO:0000256" key="1">
    <source>
        <dbReference type="ARBA" id="ARBA00004123"/>
    </source>
</evidence>
<dbReference type="PANTHER" id="PTHR32096:SF61">
    <property type="entry name" value="WRKY TRANSCRIPTION FACTOR 22"/>
    <property type="match status" value="1"/>
</dbReference>
<dbReference type="InterPro" id="IPR044810">
    <property type="entry name" value="WRKY_plant"/>
</dbReference>
<keyword evidence="4" id="KW-0804">Transcription</keyword>
<evidence type="ECO:0000256" key="5">
    <source>
        <dbReference type="ARBA" id="ARBA00023242"/>
    </source>
</evidence>
<dbReference type="InterPro" id="IPR003657">
    <property type="entry name" value="WRKY_dom"/>
</dbReference>
<sequence length="337" mass="37692">MDDDWGLQAVVRSCAASTTTPPPPTSFGASNVQSFSSNFQPQLAKDNNLICFQDLFEPKEHNGIEFQDLYDICKPFFFQTTKPQPKSPQSVPVSPLSVLGCFQDLSSQPQPQQQQLEIQRYIHQSKKPTSSICVSRKRDSSNYTTNKRSKKRKNQKKKVCQIPAEGLSSDMWSWRKYGQKPIKGSPYPRGYYKCSTTKGCLARKQVERDRSDPNMLIVTYTGEHSHPMPTHKNSLAGSTRQKANTPPPGDSPLSTFSPEGEKMESREEEEEDDDDFDFSDVPLDVDFFAGLEDELVSLGPGTSQSPARNDCFDNDFIETTQFPWLSSNVTTTAAGSG</sequence>
<dbReference type="GO" id="GO:0000976">
    <property type="term" value="F:transcription cis-regulatory region binding"/>
    <property type="evidence" value="ECO:0007669"/>
    <property type="project" value="TreeGrafter"/>
</dbReference>
<evidence type="ECO:0000256" key="4">
    <source>
        <dbReference type="ARBA" id="ARBA00023163"/>
    </source>
</evidence>
<accession>A0AAV3NQR1</accession>
<evidence type="ECO:0000313" key="10">
    <source>
        <dbReference type="Proteomes" id="UP001454036"/>
    </source>
</evidence>
<dbReference type="EMBL" id="BAABME010015372">
    <property type="protein sequence ID" value="GAA0140841.1"/>
    <property type="molecule type" value="Genomic_DNA"/>
</dbReference>
<dbReference type="SUPFAM" id="SSF118290">
    <property type="entry name" value="WRKY DNA-binding domain"/>
    <property type="match status" value="1"/>
</dbReference>
<organism evidence="9 10">
    <name type="scientific">Lithospermum erythrorhizon</name>
    <name type="common">Purple gromwell</name>
    <name type="synonym">Lithospermum officinale var. erythrorhizon</name>
    <dbReference type="NCBI Taxonomy" id="34254"/>
    <lineage>
        <taxon>Eukaryota</taxon>
        <taxon>Viridiplantae</taxon>
        <taxon>Streptophyta</taxon>
        <taxon>Embryophyta</taxon>
        <taxon>Tracheophyta</taxon>
        <taxon>Spermatophyta</taxon>
        <taxon>Magnoliopsida</taxon>
        <taxon>eudicotyledons</taxon>
        <taxon>Gunneridae</taxon>
        <taxon>Pentapetalae</taxon>
        <taxon>asterids</taxon>
        <taxon>lamiids</taxon>
        <taxon>Boraginales</taxon>
        <taxon>Boraginaceae</taxon>
        <taxon>Boraginoideae</taxon>
        <taxon>Lithospermeae</taxon>
        <taxon>Lithospermum</taxon>
    </lineage>
</organism>
<keyword evidence="10" id="KW-1185">Reference proteome</keyword>
<gene>
    <name evidence="9" type="ORF">LIER_35294</name>
</gene>
<protein>
    <submittedName>
        <fullName evidence="9">DNA-binding transcription factor</fullName>
    </submittedName>
</protein>
<dbReference type="PANTHER" id="PTHR32096">
    <property type="entry name" value="WRKY TRANSCRIPTION FACTOR 30-RELATED-RELATED"/>
    <property type="match status" value="1"/>
</dbReference>